<dbReference type="Gene3D" id="3.60.15.10">
    <property type="entry name" value="Ribonuclease Z/Hydroxyacylglutathione hydrolase-like"/>
    <property type="match status" value="1"/>
</dbReference>
<reference evidence="1" key="1">
    <citation type="submission" date="2022-12" db="EMBL/GenBank/DDBJ databases">
        <title>Clostridium sp. nov., isolated from industrial wastewater.</title>
        <authorList>
            <person name="Jiayan W."/>
        </authorList>
    </citation>
    <scope>NUCLEOTIDE SEQUENCE</scope>
    <source>
        <strain evidence="1">ZC22-4</strain>
    </source>
</reference>
<dbReference type="Proteomes" id="UP001144612">
    <property type="component" value="Unassembled WGS sequence"/>
</dbReference>
<dbReference type="InterPro" id="IPR036866">
    <property type="entry name" value="RibonucZ/Hydroxyglut_hydro"/>
</dbReference>
<sequence length="212" mass="23996">MKITWLGHSSFLIEDSKGRRLLTDPFDESVGYKIFDEEVDLVSISHHHFDHDYIDKLKGNPKIIDKVGLFNLCDIPLKGIPSFHDDVKGTKRGENIIFVFEIDGYKICHLGDLGHELSQDYINKIGNIDILLIPVGGNYTIDGKAAAKVAKEINSKIIIPMHYKTPHLSFPLEGVETFIINMENGERINNCSLIIDKNILDKNTVKILDPRE</sequence>
<gene>
    <name evidence="1" type="ORF">OW729_11420</name>
</gene>
<evidence type="ECO:0000313" key="2">
    <source>
        <dbReference type="Proteomes" id="UP001144612"/>
    </source>
</evidence>
<dbReference type="EMBL" id="JAPQFJ010000011">
    <property type="protein sequence ID" value="MCY6959214.1"/>
    <property type="molecule type" value="Genomic_DNA"/>
</dbReference>
<dbReference type="Pfam" id="PF13483">
    <property type="entry name" value="Lactamase_B_3"/>
    <property type="match status" value="1"/>
</dbReference>
<name>A0ABT4DA75_9CLOT</name>
<proteinExistence type="predicted"/>
<keyword evidence="2" id="KW-1185">Reference proteome</keyword>
<dbReference type="SUPFAM" id="SSF56281">
    <property type="entry name" value="Metallo-hydrolase/oxidoreductase"/>
    <property type="match status" value="1"/>
</dbReference>
<dbReference type="RefSeq" id="WP_268061637.1">
    <property type="nucleotide sequence ID" value="NZ_JAPQFJ010000011.1"/>
</dbReference>
<comment type="caution">
    <text evidence="1">The sequence shown here is derived from an EMBL/GenBank/DDBJ whole genome shotgun (WGS) entry which is preliminary data.</text>
</comment>
<organism evidence="1 2">
    <name type="scientific">Clostridium brassicae</name>
    <dbReference type="NCBI Taxonomy" id="2999072"/>
    <lineage>
        <taxon>Bacteria</taxon>
        <taxon>Bacillati</taxon>
        <taxon>Bacillota</taxon>
        <taxon>Clostridia</taxon>
        <taxon>Eubacteriales</taxon>
        <taxon>Clostridiaceae</taxon>
        <taxon>Clostridium</taxon>
    </lineage>
</organism>
<dbReference type="PANTHER" id="PTHR42967">
    <property type="entry name" value="METAL DEPENDENT HYDROLASE"/>
    <property type="match status" value="1"/>
</dbReference>
<evidence type="ECO:0000313" key="1">
    <source>
        <dbReference type="EMBL" id="MCY6959214.1"/>
    </source>
</evidence>
<protein>
    <submittedName>
        <fullName evidence="1">MBL fold metallo-hydrolase</fullName>
    </submittedName>
</protein>
<dbReference type="PANTHER" id="PTHR42967:SF1">
    <property type="entry name" value="MBL FOLD METALLO-HYDROLASE"/>
    <property type="match status" value="1"/>
</dbReference>
<accession>A0ABT4DA75</accession>